<protein>
    <submittedName>
        <fullName evidence="1">Uncharacterized protein</fullName>
    </submittedName>
</protein>
<sequence>MTLHTVYLWCLLKKLMMIEKMVEYDTFYDNFPYHLVHTNYLQNQLALIPNTFAIYNSTYLLAWNAILDYPQSLTKGLWGGGIALGRVLKIKVLPSNILSPRCSFP</sequence>
<reference evidence="1 2" key="1">
    <citation type="submission" date="2021-06" db="EMBL/GenBank/DDBJ databases">
        <title>Caerostris extrusa draft genome.</title>
        <authorList>
            <person name="Kono N."/>
            <person name="Arakawa K."/>
        </authorList>
    </citation>
    <scope>NUCLEOTIDE SEQUENCE [LARGE SCALE GENOMIC DNA]</scope>
</reference>
<dbReference type="AlphaFoldDB" id="A0AAV4XG78"/>
<organism evidence="1 2">
    <name type="scientific">Caerostris extrusa</name>
    <name type="common">Bark spider</name>
    <name type="synonym">Caerostris bankana</name>
    <dbReference type="NCBI Taxonomy" id="172846"/>
    <lineage>
        <taxon>Eukaryota</taxon>
        <taxon>Metazoa</taxon>
        <taxon>Ecdysozoa</taxon>
        <taxon>Arthropoda</taxon>
        <taxon>Chelicerata</taxon>
        <taxon>Arachnida</taxon>
        <taxon>Araneae</taxon>
        <taxon>Araneomorphae</taxon>
        <taxon>Entelegynae</taxon>
        <taxon>Araneoidea</taxon>
        <taxon>Araneidae</taxon>
        <taxon>Caerostris</taxon>
    </lineage>
</organism>
<accession>A0AAV4XG78</accession>
<gene>
    <name evidence="1" type="ORF">CEXT_734001</name>
</gene>
<dbReference type="EMBL" id="BPLR01000214">
    <property type="protein sequence ID" value="GIY92970.1"/>
    <property type="molecule type" value="Genomic_DNA"/>
</dbReference>
<evidence type="ECO:0000313" key="1">
    <source>
        <dbReference type="EMBL" id="GIY92970.1"/>
    </source>
</evidence>
<comment type="caution">
    <text evidence="1">The sequence shown here is derived from an EMBL/GenBank/DDBJ whole genome shotgun (WGS) entry which is preliminary data.</text>
</comment>
<keyword evidence="2" id="KW-1185">Reference proteome</keyword>
<dbReference type="Proteomes" id="UP001054945">
    <property type="component" value="Unassembled WGS sequence"/>
</dbReference>
<evidence type="ECO:0000313" key="2">
    <source>
        <dbReference type="Proteomes" id="UP001054945"/>
    </source>
</evidence>
<name>A0AAV4XG78_CAEEX</name>
<proteinExistence type="predicted"/>